<comment type="similarity">
    <text evidence="1">Belongs to the type-I restriction system S methylase family.</text>
</comment>
<dbReference type="Pfam" id="PF01420">
    <property type="entry name" value="Methylase_S"/>
    <property type="match status" value="1"/>
</dbReference>
<dbReference type="RefSeq" id="WP_134244857.1">
    <property type="nucleotide sequence ID" value="NZ_SNTY01000046.1"/>
</dbReference>
<dbReference type="GO" id="GO:0003677">
    <property type="term" value="F:DNA binding"/>
    <property type="evidence" value="ECO:0007669"/>
    <property type="project" value="UniProtKB-KW"/>
</dbReference>
<evidence type="ECO:0000313" key="5">
    <source>
        <dbReference type="EMBL" id="TEU25104.1"/>
    </source>
</evidence>
<dbReference type="InterPro" id="IPR000055">
    <property type="entry name" value="Restrct_endonuc_typeI_TRD"/>
</dbReference>
<keyword evidence="2" id="KW-0680">Restriction system</keyword>
<keyword evidence="6" id="KW-1185">Reference proteome</keyword>
<dbReference type="OrthoDB" id="398435at2"/>
<dbReference type="PANTHER" id="PTHR30408:SF12">
    <property type="entry name" value="TYPE I RESTRICTION ENZYME MJAVIII SPECIFICITY SUBUNIT"/>
    <property type="match status" value="1"/>
</dbReference>
<dbReference type="InterPro" id="IPR044946">
    <property type="entry name" value="Restrct_endonuc_typeI_TRD_sf"/>
</dbReference>
<evidence type="ECO:0000256" key="3">
    <source>
        <dbReference type="ARBA" id="ARBA00023125"/>
    </source>
</evidence>
<evidence type="ECO:0000313" key="6">
    <source>
        <dbReference type="Proteomes" id="UP000297834"/>
    </source>
</evidence>
<comment type="caution">
    <text evidence="5">The sequence shown here is derived from an EMBL/GenBank/DDBJ whole genome shotgun (WGS) entry which is preliminary data.</text>
</comment>
<dbReference type="CDD" id="cd17253">
    <property type="entry name" value="RMtype1_S_Eco933I-TRD2-CR2_like"/>
    <property type="match status" value="1"/>
</dbReference>
<evidence type="ECO:0000256" key="1">
    <source>
        <dbReference type="ARBA" id="ARBA00010923"/>
    </source>
</evidence>
<protein>
    <recommendedName>
        <fullName evidence="4">Type I restriction modification DNA specificity domain-containing protein</fullName>
    </recommendedName>
</protein>
<sequence>MAAVKTIEATEEEIEKYALKKKDLLLTEGGDPDKLGRGTLWHNELPECIHQNHVFRVRLKSDLLNPYFLNWVVGSERGKRYFLRSAKQTTGIASINITQLKSFPLLIPPIELQNEFEIRIHAIEKNKKLFEQMHMQASSLFSSIQHQAFTGTL</sequence>
<evidence type="ECO:0000256" key="2">
    <source>
        <dbReference type="ARBA" id="ARBA00022747"/>
    </source>
</evidence>
<dbReference type="PANTHER" id="PTHR30408">
    <property type="entry name" value="TYPE-1 RESTRICTION ENZYME ECOKI SPECIFICITY PROTEIN"/>
    <property type="match status" value="1"/>
</dbReference>
<reference evidence="5 6" key="1">
    <citation type="submission" date="2019-03" db="EMBL/GenBank/DDBJ databases">
        <title>Alkanindiges illinoisensis: a potential pathogenic isolated from ascites of a gastric cancer patient with abdominal metastasis.</title>
        <authorList>
            <person name="Hu X."/>
            <person name="Yang B."/>
            <person name="Yan X."/>
            <person name="Lin L."/>
            <person name="Zhao H."/>
            <person name="Zhou F."/>
            <person name="Su B."/>
            <person name="Chen J."/>
            <person name="Rui Y."/>
            <person name="Wang Q."/>
            <person name="Zheng L."/>
        </authorList>
    </citation>
    <scope>NUCLEOTIDE SEQUENCE [LARGE SCALE GENOMIC DNA]</scope>
    <source>
        <strain evidence="5 6">NFYY 23406</strain>
    </source>
</reference>
<dbReference type="EMBL" id="SNTY01000046">
    <property type="protein sequence ID" value="TEU25104.1"/>
    <property type="molecule type" value="Genomic_DNA"/>
</dbReference>
<dbReference type="AlphaFoldDB" id="A0A4Y7XAJ2"/>
<evidence type="ECO:0000259" key="4">
    <source>
        <dbReference type="Pfam" id="PF01420"/>
    </source>
</evidence>
<keyword evidence="3" id="KW-0238">DNA-binding</keyword>
<feature type="domain" description="Type I restriction modification DNA specificity" evidence="4">
    <location>
        <begin position="8"/>
        <end position="125"/>
    </location>
</feature>
<dbReference type="SUPFAM" id="SSF116734">
    <property type="entry name" value="DNA methylase specificity domain"/>
    <property type="match status" value="1"/>
</dbReference>
<dbReference type="GO" id="GO:0009307">
    <property type="term" value="P:DNA restriction-modification system"/>
    <property type="evidence" value="ECO:0007669"/>
    <property type="project" value="UniProtKB-KW"/>
</dbReference>
<organism evidence="5 6">
    <name type="scientific">Alkanindiges illinoisensis</name>
    <dbReference type="NCBI Taxonomy" id="197183"/>
    <lineage>
        <taxon>Bacteria</taxon>
        <taxon>Pseudomonadati</taxon>
        <taxon>Pseudomonadota</taxon>
        <taxon>Gammaproteobacteria</taxon>
        <taxon>Moraxellales</taxon>
        <taxon>Moraxellaceae</taxon>
        <taxon>Alkanindiges</taxon>
    </lineage>
</organism>
<accession>A0A4Y7XAJ2</accession>
<dbReference type="Gene3D" id="3.90.220.20">
    <property type="entry name" value="DNA methylase specificity domains"/>
    <property type="match status" value="1"/>
</dbReference>
<name>A0A4Y7XAJ2_9GAMM</name>
<proteinExistence type="inferred from homology"/>
<dbReference type="InterPro" id="IPR052021">
    <property type="entry name" value="Type-I_RS_S_subunit"/>
</dbReference>
<dbReference type="Proteomes" id="UP000297834">
    <property type="component" value="Unassembled WGS sequence"/>
</dbReference>
<gene>
    <name evidence="5" type="ORF">E2B99_10250</name>
</gene>